<keyword evidence="5" id="KW-0997">Cell inner membrane</keyword>
<keyword evidence="6" id="KW-0597">Phosphoprotein</keyword>
<dbReference type="InterPro" id="IPR036890">
    <property type="entry name" value="HATPase_C_sf"/>
</dbReference>
<evidence type="ECO:0000256" key="14">
    <source>
        <dbReference type="ARBA" id="ARBA00023136"/>
    </source>
</evidence>
<evidence type="ECO:0000256" key="13">
    <source>
        <dbReference type="ARBA" id="ARBA00023012"/>
    </source>
</evidence>
<dbReference type="InterPro" id="IPR003660">
    <property type="entry name" value="HAMP_dom"/>
</dbReference>
<dbReference type="PROSITE" id="PS50885">
    <property type="entry name" value="HAMP"/>
    <property type="match status" value="1"/>
</dbReference>
<keyword evidence="9" id="KW-0547">Nucleotide-binding</keyword>
<evidence type="ECO:0000313" key="19">
    <source>
        <dbReference type="Proteomes" id="UP001251085"/>
    </source>
</evidence>
<dbReference type="PANTHER" id="PTHR44936">
    <property type="entry name" value="SENSOR PROTEIN CREC"/>
    <property type="match status" value="1"/>
</dbReference>
<dbReference type="Pfam" id="PF02518">
    <property type="entry name" value="HATPase_c"/>
    <property type="match status" value="1"/>
</dbReference>
<evidence type="ECO:0000256" key="8">
    <source>
        <dbReference type="ARBA" id="ARBA00022692"/>
    </source>
</evidence>
<keyword evidence="4" id="KW-1003">Cell membrane</keyword>
<dbReference type="InterPro" id="IPR050980">
    <property type="entry name" value="2C_sensor_his_kinase"/>
</dbReference>
<evidence type="ECO:0000256" key="4">
    <source>
        <dbReference type="ARBA" id="ARBA00022475"/>
    </source>
</evidence>
<dbReference type="CDD" id="cd00082">
    <property type="entry name" value="HisKA"/>
    <property type="match status" value="1"/>
</dbReference>
<evidence type="ECO:0000313" key="18">
    <source>
        <dbReference type="EMBL" id="MDT1060929.1"/>
    </source>
</evidence>
<evidence type="ECO:0000259" key="16">
    <source>
        <dbReference type="PROSITE" id="PS50109"/>
    </source>
</evidence>
<dbReference type="SMART" id="SM00388">
    <property type="entry name" value="HisKA"/>
    <property type="match status" value="1"/>
</dbReference>
<evidence type="ECO:0000256" key="1">
    <source>
        <dbReference type="ARBA" id="ARBA00000085"/>
    </source>
</evidence>
<feature type="domain" description="Histidine kinase" evidence="16">
    <location>
        <begin position="220"/>
        <end position="419"/>
    </location>
</feature>
<organism evidence="18 19">
    <name type="scientific">Paracoccus broussonetiae</name>
    <dbReference type="NCBI Taxonomy" id="3075834"/>
    <lineage>
        <taxon>Bacteria</taxon>
        <taxon>Pseudomonadati</taxon>
        <taxon>Pseudomonadota</taxon>
        <taxon>Alphaproteobacteria</taxon>
        <taxon>Rhodobacterales</taxon>
        <taxon>Paracoccaceae</taxon>
        <taxon>Paracoccus</taxon>
    </lineage>
</organism>
<evidence type="ECO:0000256" key="12">
    <source>
        <dbReference type="ARBA" id="ARBA00022989"/>
    </source>
</evidence>
<dbReference type="Gene3D" id="3.30.565.10">
    <property type="entry name" value="Histidine kinase-like ATPase, C-terminal domain"/>
    <property type="match status" value="1"/>
</dbReference>
<keyword evidence="11 18" id="KW-0067">ATP-binding</keyword>
<keyword evidence="14 15" id="KW-0472">Membrane</keyword>
<dbReference type="GO" id="GO:0005524">
    <property type="term" value="F:ATP binding"/>
    <property type="evidence" value="ECO:0007669"/>
    <property type="project" value="UniProtKB-KW"/>
</dbReference>
<keyword evidence="19" id="KW-1185">Reference proteome</keyword>
<evidence type="ECO:0000256" key="15">
    <source>
        <dbReference type="SAM" id="Phobius"/>
    </source>
</evidence>
<keyword evidence="7" id="KW-0808">Transferase</keyword>
<keyword evidence="13" id="KW-0902">Two-component regulatory system</keyword>
<evidence type="ECO:0000256" key="10">
    <source>
        <dbReference type="ARBA" id="ARBA00022777"/>
    </source>
</evidence>
<accession>A0ABU3E9M8</accession>
<comment type="caution">
    <text evidence="18">The sequence shown here is derived from an EMBL/GenBank/DDBJ whole genome shotgun (WGS) entry which is preliminary data.</text>
</comment>
<dbReference type="Pfam" id="PF00672">
    <property type="entry name" value="HAMP"/>
    <property type="match status" value="1"/>
</dbReference>
<dbReference type="PRINTS" id="PR00344">
    <property type="entry name" value="BCTRLSENSOR"/>
</dbReference>
<dbReference type="InterPro" id="IPR005467">
    <property type="entry name" value="His_kinase_dom"/>
</dbReference>
<dbReference type="InterPro" id="IPR003661">
    <property type="entry name" value="HisK_dim/P_dom"/>
</dbReference>
<dbReference type="SUPFAM" id="SSF55874">
    <property type="entry name" value="ATPase domain of HSP90 chaperone/DNA topoisomerase II/histidine kinase"/>
    <property type="match status" value="1"/>
</dbReference>
<protein>
    <recommendedName>
        <fullName evidence="3">histidine kinase</fullName>
        <ecNumber evidence="3">2.7.13.3</ecNumber>
    </recommendedName>
</protein>
<evidence type="ECO:0000256" key="7">
    <source>
        <dbReference type="ARBA" id="ARBA00022679"/>
    </source>
</evidence>
<evidence type="ECO:0000256" key="2">
    <source>
        <dbReference type="ARBA" id="ARBA00004429"/>
    </source>
</evidence>
<dbReference type="PANTHER" id="PTHR44936:SF5">
    <property type="entry name" value="SENSOR HISTIDINE KINASE ENVZ"/>
    <property type="match status" value="1"/>
</dbReference>
<dbReference type="Proteomes" id="UP001251085">
    <property type="component" value="Unassembled WGS sequence"/>
</dbReference>
<evidence type="ECO:0000256" key="11">
    <source>
        <dbReference type="ARBA" id="ARBA00022840"/>
    </source>
</evidence>
<dbReference type="EMBL" id="JAVRQI010000002">
    <property type="protein sequence ID" value="MDT1060929.1"/>
    <property type="molecule type" value="Genomic_DNA"/>
</dbReference>
<dbReference type="PROSITE" id="PS50109">
    <property type="entry name" value="HIS_KIN"/>
    <property type="match status" value="1"/>
</dbReference>
<keyword evidence="8 15" id="KW-0812">Transmembrane</keyword>
<dbReference type="InterPro" id="IPR004358">
    <property type="entry name" value="Sig_transdc_His_kin-like_C"/>
</dbReference>
<evidence type="ECO:0000256" key="6">
    <source>
        <dbReference type="ARBA" id="ARBA00022553"/>
    </source>
</evidence>
<keyword evidence="12 15" id="KW-1133">Transmembrane helix</keyword>
<dbReference type="Pfam" id="PF00512">
    <property type="entry name" value="HisKA"/>
    <property type="match status" value="1"/>
</dbReference>
<evidence type="ECO:0000256" key="3">
    <source>
        <dbReference type="ARBA" id="ARBA00012438"/>
    </source>
</evidence>
<dbReference type="RefSeq" id="WP_311758035.1">
    <property type="nucleotide sequence ID" value="NZ_JAVRQI010000002.1"/>
</dbReference>
<dbReference type="InterPro" id="IPR003594">
    <property type="entry name" value="HATPase_dom"/>
</dbReference>
<dbReference type="SMART" id="SM00304">
    <property type="entry name" value="HAMP"/>
    <property type="match status" value="1"/>
</dbReference>
<dbReference type="SUPFAM" id="SSF47384">
    <property type="entry name" value="Homodimeric domain of signal transducing histidine kinase"/>
    <property type="match status" value="1"/>
</dbReference>
<evidence type="ECO:0000259" key="17">
    <source>
        <dbReference type="PROSITE" id="PS50885"/>
    </source>
</evidence>
<sequence length="419" mass="45543">MKFGMKSMETRIAVLLVLAIFSVVILATFTATRVMQPPSPQATMEPVARQIHMTLTLLGHGSDRQPAPRLQPDPAGGVTDIRMTRFLRHALERTGAPLEVIVSRVAGEAALTASVPVGDQGWVLLQIPDLSPPPGRWKVLAVWLSLMGLGSAAISIHSARRLTRPLQLIENAVDQIGPDGTMQPIPETGPEEVRAAARALNRLSRQLGQSMESRMRLVAAAGHDLRTPMTRMRLRAEFIEDDDERQKWLSDLEELNAIADSAIRLVREEVGANDAEPLRLDRILTEIADELRLLGQKVELDAPPPVEVNAGPIALKRALRNLITNAATHGRGAQVQLRPEGGAAIIRILDEGPGVPPDLISQVFEPFFRVDQARRKSVPGAGLGLAIAREIIERYQGTITIANRASGGLEQVCTLPCKA</sequence>
<dbReference type="EC" id="2.7.13.3" evidence="3"/>
<feature type="domain" description="HAMP" evidence="17">
    <location>
        <begin position="160"/>
        <end position="212"/>
    </location>
</feature>
<keyword evidence="10" id="KW-0418">Kinase</keyword>
<dbReference type="Gene3D" id="1.10.287.130">
    <property type="match status" value="1"/>
</dbReference>
<dbReference type="SMART" id="SM00387">
    <property type="entry name" value="HATPase_c"/>
    <property type="match status" value="1"/>
</dbReference>
<dbReference type="InterPro" id="IPR036097">
    <property type="entry name" value="HisK_dim/P_sf"/>
</dbReference>
<evidence type="ECO:0000256" key="9">
    <source>
        <dbReference type="ARBA" id="ARBA00022741"/>
    </source>
</evidence>
<reference evidence="19" key="1">
    <citation type="submission" date="2023-07" db="EMBL/GenBank/DDBJ databases">
        <title>Characterization of two Paracoccaceae strains isolated from Phycosphere and proposal of Xinfangfangia lacusdiani sp. nov.</title>
        <authorList>
            <person name="Deng Y."/>
            <person name="Zhang Y.Q."/>
        </authorList>
    </citation>
    <scope>NUCLEOTIDE SEQUENCE [LARGE SCALE GENOMIC DNA]</scope>
    <source>
        <strain evidence="19">CPCC 101403</strain>
    </source>
</reference>
<comment type="catalytic activity">
    <reaction evidence="1">
        <text>ATP + protein L-histidine = ADP + protein N-phospho-L-histidine.</text>
        <dbReference type="EC" id="2.7.13.3"/>
    </reaction>
</comment>
<evidence type="ECO:0000256" key="5">
    <source>
        <dbReference type="ARBA" id="ARBA00022519"/>
    </source>
</evidence>
<proteinExistence type="predicted"/>
<comment type="subcellular location">
    <subcellularLocation>
        <location evidence="2">Cell inner membrane</location>
        <topology evidence="2">Multi-pass membrane protein</topology>
    </subcellularLocation>
</comment>
<feature type="transmembrane region" description="Helical" evidence="15">
    <location>
        <begin position="12"/>
        <end position="31"/>
    </location>
</feature>
<gene>
    <name evidence="18" type="ORF">RM190_03600</name>
</gene>
<name>A0ABU3E9M8_9RHOB</name>